<dbReference type="PROSITE" id="PS50294">
    <property type="entry name" value="WD_REPEATS_REGION"/>
    <property type="match status" value="1"/>
</dbReference>
<evidence type="ECO:0000313" key="5">
    <source>
        <dbReference type="Proteomes" id="UP000094565"/>
    </source>
</evidence>
<organism evidence="4 5">
    <name type="scientific">Komagataella pastoris</name>
    <name type="common">Yeast</name>
    <name type="synonym">Pichia pastoris</name>
    <dbReference type="NCBI Taxonomy" id="4922"/>
    <lineage>
        <taxon>Eukaryota</taxon>
        <taxon>Fungi</taxon>
        <taxon>Dikarya</taxon>
        <taxon>Ascomycota</taxon>
        <taxon>Saccharomycotina</taxon>
        <taxon>Pichiomycetes</taxon>
        <taxon>Pichiales</taxon>
        <taxon>Pichiaceae</taxon>
        <taxon>Komagataella</taxon>
    </lineage>
</organism>
<dbReference type="EMBL" id="CP014584">
    <property type="protein sequence ID" value="ANZ74537.1"/>
    <property type="molecule type" value="Genomic_DNA"/>
</dbReference>
<feature type="repeat" description="WD" evidence="1">
    <location>
        <begin position="228"/>
        <end position="269"/>
    </location>
</feature>
<dbReference type="SUPFAM" id="SSF50978">
    <property type="entry name" value="WD40 repeat-like"/>
    <property type="match status" value="1"/>
</dbReference>
<gene>
    <name evidence="4" type="primary">SPT8</name>
    <name evidence="4" type="ORF">ATY40_BA7500691</name>
</gene>
<dbReference type="Gene3D" id="2.130.10.10">
    <property type="entry name" value="YVTN repeat-like/Quinoprotein amine dehydrogenase"/>
    <property type="match status" value="2"/>
</dbReference>
<reference evidence="4 5" key="1">
    <citation type="submission" date="2016-02" db="EMBL/GenBank/DDBJ databases">
        <title>Comparative genomic and transcriptomic foundation for Pichia pastoris.</title>
        <authorList>
            <person name="Love K.R."/>
            <person name="Shah K.A."/>
            <person name="Whittaker C.A."/>
            <person name="Wu J."/>
            <person name="Bartlett M.C."/>
            <person name="Ma D."/>
            <person name="Leeson R.L."/>
            <person name="Priest M."/>
            <person name="Young S.K."/>
            <person name="Love J.C."/>
        </authorList>
    </citation>
    <scope>NUCLEOTIDE SEQUENCE [LARGE SCALE GENOMIC DNA]</scope>
    <source>
        <strain evidence="4 5">ATCC 28485</strain>
    </source>
</reference>
<dbReference type="AlphaFoldDB" id="A0A1B2J914"/>
<dbReference type="Proteomes" id="UP000094565">
    <property type="component" value="Chromosome 1"/>
</dbReference>
<dbReference type="OrthoDB" id="10260946at2759"/>
<dbReference type="GO" id="GO:0030687">
    <property type="term" value="C:preribosome, large subunit precursor"/>
    <property type="evidence" value="ECO:0007669"/>
    <property type="project" value="TreeGrafter"/>
</dbReference>
<feature type="compositionally biased region" description="Basic and acidic residues" evidence="2">
    <location>
        <begin position="32"/>
        <end position="45"/>
    </location>
</feature>
<dbReference type="InterPro" id="IPR001680">
    <property type="entry name" value="WD40_rpt"/>
</dbReference>
<feature type="domain" description="Transcription factor spt8 beta-propeller" evidence="3">
    <location>
        <begin position="74"/>
        <end position="515"/>
    </location>
</feature>
<feature type="compositionally biased region" description="Polar residues" evidence="2">
    <location>
        <begin position="1"/>
        <end position="16"/>
    </location>
</feature>
<dbReference type="SMART" id="SM00320">
    <property type="entry name" value="WD40"/>
    <property type="match status" value="6"/>
</dbReference>
<evidence type="ECO:0000313" key="4">
    <source>
        <dbReference type="EMBL" id="ANZ74537.1"/>
    </source>
</evidence>
<dbReference type="Pfam" id="PF23798">
    <property type="entry name" value="Beta-prop_SPT8"/>
    <property type="match status" value="1"/>
</dbReference>
<dbReference type="GO" id="GO:0070545">
    <property type="term" value="C:PeBoW complex"/>
    <property type="evidence" value="ECO:0007669"/>
    <property type="project" value="TreeGrafter"/>
</dbReference>
<proteinExistence type="predicted"/>
<dbReference type="GO" id="GO:0042273">
    <property type="term" value="P:ribosomal large subunit biogenesis"/>
    <property type="evidence" value="ECO:0007669"/>
    <property type="project" value="TreeGrafter"/>
</dbReference>
<sequence>MTLSQGTTDNDTSSQEAPKESSPMDVDSSVKASKDPSQEPTKEAFKSNGPAPSADSLASIRRSLRKRAFEAVNFDIAPYAAIPYSCAIHSIALTSGPRWLFTGGEDGFVRKFDFLASIEGKLPLTVAQKHSLVDSVTHAGVLNSYWENEQPVLQDELDLLPNTEVKRKEDNLGSYEPKINPVYSLAVQKDGLWLLSGLESGGISLQSAKYQEGSIVHYFPHGTKNNHKERHTTTVSCLTLNSSETGFLSGSWDNKVLQWDLNTGSCVTEYSPTTSQISTLHYRPITGCEINVDTPTEDNDDVDSLFGDSDEENVKTDFQNDLKDRDYQIVKSEDVFMTSSMDGSLNIWDARASSLNVLRISVPPNTPPWAMSAVWSVSGDSIFVGRRNATVEEIDLKMPSKRSSNTNPVTSPIRTLRFPSVSGPVSCVRTLFNGRHVLCGSHDNIRLYDIRLHQEEAQASKKSRSKTPFLIIAGHHGGVISDMYIDPTFRFMISASGNRGWQGTSTETVMIYEINIK</sequence>
<dbReference type="PANTHER" id="PTHR19855:SF11">
    <property type="entry name" value="RIBOSOME BIOGENESIS PROTEIN WDR12"/>
    <property type="match status" value="1"/>
</dbReference>
<dbReference type="InterPro" id="IPR015943">
    <property type="entry name" value="WD40/YVTN_repeat-like_dom_sf"/>
</dbReference>
<name>A0A1B2J914_PICPA</name>
<dbReference type="InterPro" id="IPR036322">
    <property type="entry name" value="WD40_repeat_dom_sf"/>
</dbReference>
<dbReference type="PROSITE" id="PS50082">
    <property type="entry name" value="WD_REPEATS_2"/>
    <property type="match status" value="1"/>
</dbReference>
<evidence type="ECO:0000259" key="3">
    <source>
        <dbReference type="Pfam" id="PF23798"/>
    </source>
</evidence>
<keyword evidence="1" id="KW-0853">WD repeat</keyword>
<dbReference type="InterPro" id="IPR057544">
    <property type="entry name" value="Beta-prop_SPT8"/>
</dbReference>
<evidence type="ECO:0000256" key="1">
    <source>
        <dbReference type="PROSITE-ProRule" id="PRU00221"/>
    </source>
</evidence>
<keyword evidence="5" id="KW-1185">Reference proteome</keyword>
<protein>
    <submittedName>
        <fullName evidence="4">BA75_00691T0</fullName>
    </submittedName>
</protein>
<feature type="region of interest" description="Disordered" evidence="2">
    <location>
        <begin position="1"/>
        <end position="55"/>
    </location>
</feature>
<dbReference type="PANTHER" id="PTHR19855">
    <property type="entry name" value="WD40 REPEAT PROTEIN 12, 37"/>
    <property type="match status" value="1"/>
</dbReference>
<evidence type="ECO:0000256" key="2">
    <source>
        <dbReference type="SAM" id="MobiDB-lite"/>
    </source>
</evidence>
<accession>A0A1B2J914</accession>